<proteinExistence type="predicted"/>
<evidence type="ECO:0000256" key="1">
    <source>
        <dbReference type="SAM" id="MobiDB-lite"/>
    </source>
</evidence>
<gene>
    <name evidence="2" type="ORF">PSYICH_LOCUS13183</name>
</gene>
<dbReference type="AlphaFoldDB" id="A0A9P0D8I0"/>
<sequence length="154" mass="17652">MILSKPKDDVESKISIILAQYRRARQKVERMKKLGMDTEEINKEVWFGHERMGFLSDRYMPNETREMEAQYASVNVGTSETNVETNDFAVDEANTAANTTNSNEPQDKELHVNALTENRTESLEEISKKRKSESSTKKQVPKNVKTIENDNHAS</sequence>
<dbReference type="OrthoDB" id="6615607at2759"/>
<feature type="compositionally biased region" description="Basic and acidic residues" evidence="1">
    <location>
        <begin position="118"/>
        <end position="136"/>
    </location>
</feature>
<keyword evidence="3" id="KW-1185">Reference proteome</keyword>
<dbReference type="Proteomes" id="UP001153636">
    <property type="component" value="Chromosome 7"/>
</dbReference>
<dbReference type="EMBL" id="OV651819">
    <property type="protein sequence ID" value="CAH1113531.1"/>
    <property type="molecule type" value="Genomic_DNA"/>
</dbReference>
<name>A0A9P0D8I0_9CUCU</name>
<feature type="compositionally biased region" description="Basic and acidic residues" evidence="1">
    <location>
        <begin position="145"/>
        <end position="154"/>
    </location>
</feature>
<accession>A0A9P0D8I0</accession>
<organism evidence="2 3">
    <name type="scientific">Psylliodes chrysocephalus</name>
    <dbReference type="NCBI Taxonomy" id="3402493"/>
    <lineage>
        <taxon>Eukaryota</taxon>
        <taxon>Metazoa</taxon>
        <taxon>Ecdysozoa</taxon>
        <taxon>Arthropoda</taxon>
        <taxon>Hexapoda</taxon>
        <taxon>Insecta</taxon>
        <taxon>Pterygota</taxon>
        <taxon>Neoptera</taxon>
        <taxon>Endopterygota</taxon>
        <taxon>Coleoptera</taxon>
        <taxon>Polyphaga</taxon>
        <taxon>Cucujiformia</taxon>
        <taxon>Chrysomeloidea</taxon>
        <taxon>Chrysomelidae</taxon>
        <taxon>Galerucinae</taxon>
        <taxon>Alticini</taxon>
        <taxon>Psylliodes</taxon>
    </lineage>
</organism>
<evidence type="ECO:0000313" key="3">
    <source>
        <dbReference type="Proteomes" id="UP001153636"/>
    </source>
</evidence>
<feature type="region of interest" description="Disordered" evidence="1">
    <location>
        <begin position="97"/>
        <end position="154"/>
    </location>
</feature>
<reference evidence="2" key="1">
    <citation type="submission" date="2022-01" db="EMBL/GenBank/DDBJ databases">
        <authorList>
            <person name="King R."/>
        </authorList>
    </citation>
    <scope>NUCLEOTIDE SEQUENCE</scope>
</reference>
<protein>
    <submittedName>
        <fullName evidence="2">Uncharacterized protein</fullName>
    </submittedName>
</protein>
<evidence type="ECO:0000313" key="2">
    <source>
        <dbReference type="EMBL" id="CAH1113531.1"/>
    </source>
</evidence>